<organism evidence="2">
    <name type="scientific">uncultured Mycobacteriales bacterium</name>
    <dbReference type="NCBI Taxonomy" id="581187"/>
    <lineage>
        <taxon>Bacteria</taxon>
        <taxon>Bacillati</taxon>
        <taxon>Actinomycetota</taxon>
        <taxon>Actinomycetes</taxon>
        <taxon>Mycobacteriales</taxon>
        <taxon>environmental samples</taxon>
    </lineage>
</organism>
<feature type="region of interest" description="Disordered" evidence="1">
    <location>
        <begin position="42"/>
        <end position="114"/>
    </location>
</feature>
<dbReference type="EMBL" id="CADCTP010000425">
    <property type="protein sequence ID" value="CAA9291447.1"/>
    <property type="molecule type" value="Genomic_DNA"/>
</dbReference>
<evidence type="ECO:0000256" key="1">
    <source>
        <dbReference type="SAM" id="MobiDB-lite"/>
    </source>
</evidence>
<evidence type="ECO:0000313" key="2">
    <source>
        <dbReference type="EMBL" id="CAA9291447.1"/>
    </source>
</evidence>
<feature type="compositionally biased region" description="Basic residues" evidence="1">
    <location>
        <begin position="59"/>
        <end position="82"/>
    </location>
</feature>
<proteinExistence type="predicted"/>
<accession>A0A6J4JZJ7</accession>
<sequence length="114" mass="12566">MTRWSRSGPCPLVGPCIAGLATAAGGLTARTPAAAHELRHAVPLHPRRQRQPPGAAHLRLLRRPRLLLRPLRRGDRHHRQRRPGQLPGPAGPRRRLEGLPRLWLTRSGRGGQAA</sequence>
<dbReference type="AlphaFoldDB" id="A0A6J4JZJ7"/>
<gene>
    <name evidence="2" type="ORF">AVDCRST_MAG41-4397</name>
</gene>
<name>A0A6J4JZJ7_9ACTN</name>
<protein>
    <submittedName>
        <fullName evidence="2">Uncharacterized protein</fullName>
    </submittedName>
</protein>
<reference evidence="2" key="1">
    <citation type="submission" date="2020-02" db="EMBL/GenBank/DDBJ databases">
        <authorList>
            <person name="Meier V. D."/>
        </authorList>
    </citation>
    <scope>NUCLEOTIDE SEQUENCE</scope>
    <source>
        <strain evidence="2">AVDCRST_MAG41</strain>
    </source>
</reference>